<dbReference type="Pfam" id="PF03717">
    <property type="entry name" value="PBP_dimer"/>
    <property type="match status" value="1"/>
</dbReference>
<dbReference type="PANTHER" id="PTHR30627">
    <property type="entry name" value="PEPTIDOGLYCAN D,D-TRANSPEPTIDASE"/>
    <property type="match status" value="1"/>
</dbReference>
<accession>A0A1F7X3T7</accession>
<evidence type="ECO:0000256" key="2">
    <source>
        <dbReference type="ARBA" id="ARBA00023136"/>
    </source>
</evidence>
<dbReference type="GO" id="GO:0008658">
    <property type="term" value="F:penicillin binding"/>
    <property type="evidence" value="ECO:0007669"/>
    <property type="project" value="InterPro"/>
</dbReference>
<dbReference type="Pfam" id="PF00905">
    <property type="entry name" value="Transpeptidase"/>
    <property type="match status" value="1"/>
</dbReference>
<dbReference type="Gene3D" id="3.40.710.10">
    <property type="entry name" value="DD-peptidase/beta-lactamase superfamily"/>
    <property type="match status" value="1"/>
</dbReference>
<keyword evidence="2" id="KW-0472">Membrane</keyword>
<proteinExistence type="predicted"/>
<evidence type="ECO:0000256" key="1">
    <source>
        <dbReference type="ARBA" id="ARBA00004370"/>
    </source>
</evidence>
<dbReference type="Gene3D" id="3.90.1310.10">
    <property type="entry name" value="Penicillin-binding protein 2a (Domain 2)"/>
    <property type="match status" value="1"/>
</dbReference>
<dbReference type="InterPro" id="IPR050515">
    <property type="entry name" value="Beta-lactam/transpept"/>
</dbReference>
<dbReference type="AlphaFoldDB" id="A0A1F7X3T7"/>
<dbReference type="STRING" id="1802479.A2Y68_03905"/>
<dbReference type="Proteomes" id="UP000176778">
    <property type="component" value="Unassembled WGS sequence"/>
</dbReference>
<dbReference type="InterPro" id="IPR005311">
    <property type="entry name" value="PBP_dimer"/>
</dbReference>
<evidence type="ECO:0000313" key="6">
    <source>
        <dbReference type="Proteomes" id="UP000176778"/>
    </source>
</evidence>
<feature type="domain" description="Penicillin-binding protein dimerisation" evidence="4">
    <location>
        <begin position="49"/>
        <end position="208"/>
    </location>
</feature>
<evidence type="ECO:0000259" key="3">
    <source>
        <dbReference type="Pfam" id="PF00905"/>
    </source>
</evidence>
<dbReference type="SUPFAM" id="SSF56519">
    <property type="entry name" value="Penicillin binding protein dimerisation domain"/>
    <property type="match status" value="1"/>
</dbReference>
<dbReference type="EMBL" id="MGFR01000003">
    <property type="protein sequence ID" value="OGM09736.1"/>
    <property type="molecule type" value="Genomic_DNA"/>
</dbReference>
<evidence type="ECO:0000259" key="4">
    <source>
        <dbReference type="Pfam" id="PF03717"/>
    </source>
</evidence>
<dbReference type="GO" id="GO:0071555">
    <property type="term" value="P:cell wall organization"/>
    <property type="evidence" value="ECO:0007669"/>
    <property type="project" value="TreeGrafter"/>
</dbReference>
<gene>
    <name evidence="5" type="ORF">A2Y68_03905</name>
</gene>
<dbReference type="PANTHER" id="PTHR30627:SF1">
    <property type="entry name" value="PEPTIDOGLYCAN D,D-TRANSPEPTIDASE FTSI"/>
    <property type="match status" value="1"/>
</dbReference>
<protein>
    <recommendedName>
        <fullName evidence="7">Penicillin-binding protein transpeptidase domain-containing protein</fullName>
    </recommendedName>
</protein>
<dbReference type="InterPro" id="IPR012338">
    <property type="entry name" value="Beta-lactam/transpept-like"/>
</dbReference>
<evidence type="ECO:0008006" key="7">
    <source>
        <dbReference type="Google" id="ProtNLM"/>
    </source>
</evidence>
<dbReference type="SUPFAM" id="SSF56601">
    <property type="entry name" value="beta-lactamase/transpeptidase-like"/>
    <property type="match status" value="1"/>
</dbReference>
<dbReference type="InterPro" id="IPR036138">
    <property type="entry name" value="PBP_dimer_sf"/>
</dbReference>
<organism evidence="5 6">
    <name type="scientific">Candidatus Woesebacteria bacterium RBG_13_46_13</name>
    <dbReference type="NCBI Taxonomy" id="1802479"/>
    <lineage>
        <taxon>Bacteria</taxon>
        <taxon>Candidatus Woeseibacteriota</taxon>
    </lineage>
</organism>
<evidence type="ECO:0000313" key="5">
    <source>
        <dbReference type="EMBL" id="OGM09736.1"/>
    </source>
</evidence>
<reference evidence="5 6" key="1">
    <citation type="journal article" date="2016" name="Nat. Commun.">
        <title>Thousands of microbial genomes shed light on interconnected biogeochemical processes in an aquifer system.</title>
        <authorList>
            <person name="Anantharaman K."/>
            <person name="Brown C.T."/>
            <person name="Hug L.A."/>
            <person name="Sharon I."/>
            <person name="Castelle C.J."/>
            <person name="Probst A.J."/>
            <person name="Thomas B.C."/>
            <person name="Singh A."/>
            <person name="Wilkins M.J."/>
            <person name="Karaoz U."/>
            <person name="Brodie E.L."/>
            <person name="Williams K.H."/>
            <person name="Hubbard S.S."/>
            <person name="Banfield J.F."/>
        </authorList>
    </citation>
    <scope>NUCLEOTIDE SEQUENCE [LARGE SCALE GENOMIC DNA]</scope>
</reference>
<dbReference type="InterPro" id="IPR001460">
    <property type="entry name" value="PCN-bd_Tpept"/>
</dbReference>
<feature type="domain" description="Penicillin-binding protein transpeptidase" evidence="3">
    <location>
        <begin position="252"/>
        <end position="556"/>
    </location>
</feature>
<sequence length="570" mass="62094">MQGRLKILAALFLLAVVALVVRLFYWQIIKGRVLSYQARSQYETDTTLAAPRGNILSSDGGWLAANSEAYLVFAEVPNLKDSPKAIADKLAPLFVEDISDRESLLLEIDRIYSLLTKKEIVWVPLKQKVAPEIKKNIEAMAISGIGFERQEVRAYPEASAAAQLLGFVGKNEEGQDKGYFGLEGFYDLALTGKPGYSVRESDARGTPILLGSAKEVNPISGVDLLTTIDKRVQMVLEKKLKEGIEKYGAKGGTAIVMDPTSGAILGMSSFPSYDPASYWKYGDEFFKNPAVSDTFEPGSVFKVVIMASALDAKAVEPDTICDICSGPVKVDKYLIETWNRKYNPGSTMTDVIVHSDNVGMTFVGEKLGADALYDYLKKFGIGSLTGVDLQGEATPKLRDKGSWSTVDLATATFGQGIALTPIQLIKAVGTIANGGRLVTPHMVLKLQKEGWEESVAPSFGEKILSDQTIADITAMMVEAAQYGEAKWTYQRGFSVAGKTGTAQIPIAGHYDETKTIASFIGFSPAVEAKFIMLITLKEPQTSQWASETAAPLWYSIARELFPYFGIQPEN</sequence>
<comment type="subcellular location">
    <subcellularLocation>
        <location evidence="1">Membrane</location>
    </subcellularLocation>
</comment>
<dbReference type="Gene3D" id="3.30.450.330">
    <property type="match status" value="1"/>
</dbReference>
<comment type="caution">
    <text evidence="5">The sequence shown here is derived from an EMBL/GenBank/DDBJ whole genome shotgun (WGS) entry which is preliminary data.</text>
</comment>
<dbReference type="GO" id="GO:0005886">
    <property type="term" value="C:plasma membrane"/>
    <property type="evidence" value="ECO:0007669"/>
    <property type="project" value="TreeGrafter"/>
</dbReference>
<name>A0A1F7X3T7_9BACT</name>